<dbReference type="STRING" id="79923.G7YMI5"/>
<dbReference type="SUPFAM" id="SSF57667">
    <property type="entry name" value="beta-beta-alpha zinc fingers"/>
    <property type="match status" value="3"/>
</dbReference>
<dbReference type="GO" id="GO:0000981">
    <property type="term" value="F:DNA-binding transcription factor activity, RNA polymerase II-specific"/>
    <property type="evidence" value="ECO:0007669"/>
    <property type="project" value="TreeGrafter"/>
</dbReference>
<dbReference type="GO" id="GO:0008270">
    <property type="term" value="F:zinc ion binding"/>
    <property type="evidence" value="ECO:0007669"/>
    <property type="project" value="UniProtKB-KW"/>
</dbReference>
<dbReference type="SMART" id="SM00355">
    <property type="entry name" value="ZnF_C2H2"/>
    <property type="match status" value="5"/>
</dbReference>
<dbReference type="Pfam" id="PF13912">
    <property type="entry name" value="zf-C2H2_6"/>
    <property type="match status" value="1"/>
</dbReference>
<dbReference type="PANTHER" id="PTHR24384:SF189">
    <property type="entry name" value="C2H2-TYPE DOMAIN-CONTAINING PROTEIN-RELATED"/>
    <property type="match status" value="1"/>
</dbReference>
<dbReference type="InterPro" id="IPR013087">
    <property type="entry name" value="Znf_C2H2_type"/>
</dbReference>
<accession>A0A8T1MCX5</accession>
<dbReference type="OrthoDB" id="6145741at2759"/>
<evidence type="ECO:0000313" key="2">
    <source>
        <dbReference type="Proteomes" id="UP000286415"/>
    </source>
</evidence>
<reference evidence="1 2" key="1">
    <citation type="journal article" date="2018" name="Biotechnol. Adv.">
        <title>Improved genomic resources and new bioinformatic workflow for the carcinogenic parasite Clonorchis sinensis: Biotechnological implications.</title>
        <authorList>
            <person name="Wang D."/>
            <person name="Korhonen P.K."/>
            <person name="Gasser R.B."/>
            <person name="Young N.D."/>
        </authorList>
    </citation>
    <scope>NUCLEOTIDE SEQUENCE [LARGE SCALE GENOMIC DNA]</scope>
    <source>
        <strain evidence="1">Cs-k2</strain>
    </source>
</reference>
<dbReference type="GO" id="GO:0000978">
    <property type="term" value="F:RNA polymerase II cis-regulatory region sequence-specific DNA binding"/>
    <property type="evidence" value="ECO:0007669"/>
    <property type="project" value="TreeGrafter"/>
</dbReference>
<dbReference type="PROSITE" id="PS50157">
    <property type="entry name" value="ZINC_FINGER_C2H2_2"/>
    <property type="match status" value="5"/>
</dbReference>
<dbReference type="PANTHER" id="PTHR24384">
    <property type="entry name" value="FINGER PUTATIVE TRANSCRIPTION FACTOR FAMILY-RELATED"/>
    <property type="match status" value="1"/>
</dbReference>
<keyword evidence="2" id="KW-1185">Reference proteome</keyword>
<dbReference type="Pfam" id="PF00096">
    <property type="entry name" value="zf-C2H2"/>
    <property type="match status" value="4"/>
</dbReference>
<dbReference type="PROSITE" id="PS00028">
    <property type="entry name" value="ZINC_FINGER_C2H2_1"/>
    <property type="match status" value="5"/>
</dbReference>
<dbReference type="EMBL" id="NIRI02000056">
    <property type="protein sequence ID" value="KAG5446752.1"/>
    <property type="molecule type" value="Genomic_DNA"/>
</dbReference>
<evidence type="ECO:0000313" key="1">
    <source>
        <dbReference type="EMBL" id="KAG5446752.1"/>
    </source>
</evidence>
<gene>
    <name evidence="1" type="ORF">CSKR_106861</name>
</gene>
<dbReference type="InterPro" id="IPR036236">
    <property type="entry name" value="Znf_C2H2_sf"/>
</dbReference>
<sequence length="398" mass="46066">MPGLSNPRFGFQISGPISDEIKDQHIVVAMSQWCNVYHLINEVYLHKCTGLYWNLSLKANRCALMFRSIYMYSVASLTCYQAAYAWSAELIWKLLENRFDDDSPRPLGRKNFPRRCICLRNCAIMSIFNSVDKKCGRAILNVGGRQMFAAEKHLVVIIQNLSSTREYHHVTQLNYLHEAYAPVSPATPTHLPDSSVQQQANSTHTEGEFDHYIMRCPQGSIRSEPVGSINLDKRRKEYQCPDCNRPFRFFSQMQEHLRVHVNSRGFRCHICEKSYKFLRGLREHLRVDHEDVPDVHTRQSTGEFGEPDKKGHLCPECGKLFTRGDHLDVHRKTQHANAFLHTCEFCSRSFNRKTNFMRHLKTQHGQADHHKCDQCEQSFANSIQLQAHVLTEHKVGHA</sequence>
<organism evidence="1 2">
    <name type="scientific">Clonorchis sinensis</name>
    <name type="common">Chinese liver fluke</name>
    <dbReference type="NCBI Taxonomy" id="79923"/>
    <lineage>
        <taxon>Eukaryota</taxon>
        <taxon>Metazoa</taxon>
        <taxon>Spiralia</taxon>
        <taxon>Lophotrochozoa</taxon>
        <taxon>Platyhelminthes</taxon>
        <taxon>Trematoda</taxon>
        <taxon>Digenea</taxon>
        <taxon>Opisthorchiida</taxon>
        <taxon>Opisthorchiata</taxon>
        <taxon>Opisthorchiidae</taxon>
        <taxon>Clonorchis</taxon>
    </lineage>
</organism>
<dbReference type="Gene3D" id="3.30.160.60">
    <property type="entry name" value="Classic Zinc Finger"/>
    <property type="match status" value="3"/>
</dbReference>
<protein>
    <submittedName>
        <fullName evidence="1">Uncharacterized protein</fullName>
    </submittedName>
</protein>
<dbReference type="GO" id="GO:0005634">
    <property type="term" value="C:nucleus"/>
    <property type="evidence" value="ECO:0007669"/>
    <property type="project" value="UniProtKB-SubCell"/>
</dbReference>
<proteinExistence type="predicted"/>
<dbReference type="InterPro" id="IPR050752">
    <property type="entry name" value="C2H2-ZF_domain"/>
</dbReference>
<dbReference type="Proteomes" id="UP000286415">
    <property type="component" value="Unassembled WGS sequence"/>
</dbReference>
<name>A0A8T1MCX5_CLOSI</name>
<reference evidence="1 2" key="2">
    <citation type="journal article" date="2021" name="Genomics">
        <title>High-quality reference genome for Clonorchis sinensis.</title>
        <authorList>
            <person name="Young N.D."/>
            <person name="Stroehlein A.J."/>
            <person name="Kinkar L."/>
            <person name="Wang T."/>
            <person name="Sohn W.M."/>
            <person name="Chang B.C.H."/>
            <person name="Kaur P."/>
            <person name="Weisz D."/>
            <person name="Dudchenko O."/>
            <person name="Aiden E.L."/>
            <person name="Korhonen P.K."/>
            <person name="Gasser R.B."/>
        </authorList>
    </citation>
    <scope>NUCLEOTIDE SEQUENCE [LARGE SCALE GENOMIC DNA]</scope>
    <source>
        <strain evidence="1">Cs-k2</strain>
    </source>
</reference>
<comment type="caution">
    <text evidence="1">The sequence shown here is derived from an EMBL/GenBank/DDBJ whole genome shotgun (WGS) entry which is preliminary data.</text>
</comment>